<keyword evidence="4" id="KW-0731">Sigma factor</keyword>
<feature type="domain" description="HTH luxR-type" evidence="8">
    <location>
        <begin position="114"/>
        <end position="174"/>
    </location>
</feature>
<dbReference type="InterPro" id="IPR014284">
    <property type="entry name" value="RNA_pol_sigma-70_dom"/>
</dbReference>
<dbReference type="Proteomes" id="UP000014227">
    <property type="component" value="Chromosome I"/>
</dbReference>
<dbReference type="InterPro" id="IPR039425">
    <property type="entry name" value="RNA_pol_sigma-70-like"/>
</dbReference>
<evidence type="ECO:0000256" key="3">
    <source>
        <dbReference type="ARBA" id="ARBA00023015"/>
    </source>
</evidence>
<evidence type="ECO:0000256" key="1">
    <source>
        <dbReference type="ARBA" id="ARBA00007788"/>
    </source>
</evidence>
<keyword evidence="10" id="KW-1185">Reference proteome</keyword>
<evidence type="ECO:0000313" key="10">
    <source>
        <dbReference type="Proteomes" id="UP000014227"/>
    </source>
</evidence>
<accession>S0EYN4</accession>
<proteinExistence type="inferred from homology"/>
<dbReference type="GO" id="GO:0003677">
    <property type="term" value="F:DNA binding"/>
    <property type="evidence" value="ECO:0007669"/>
    <property type="project" value="UniProtKB-KW"/>
</dbReference>
<evidence type="ECO:0000259" key="8">
    <source>
        <dbReference type="SMART" id="SM00421"/>
    </source>
</evidence>
<gene>
    <name evidence="9" type="ORF">CCALI_01237</name>
</gene>
<dbReference type="Gene3D" id="1.10.10.10">
    <property type="entry name" value="Winged helix-like DNA-binding domain superfamily/Winged helix DNA-binding domain"/>
    <property type="match status" value="1"/>
</dbReference>
<protein>
    <recommendedName>
        <fullName evidence="2">RNA polymerase sigma factor SigS</fullName>
    </recommendedName>
</protein>
<dbReference type="InterPro" id="IPR000792">
    <property type="entry name" value="Tscrpt_reg_LuxR_C"/>
</dbReference>
<dbReference type="Gene3D" id="1.10.1740.10">
    <property type="match status" value="1"/>
</dbReference>
<evidence type="ECO:0000256" key="5">
    <source>
        <dbReference type="ARBA" id="ARBA00023125"/>
    </source>
</evidence>
<dbReference type="RefSeq" id="WP_016482598.1">
    <property type="nucleotide sequence ID" value="NC_021487.1"/>
</dbReference>
<dbReference type="InterPro" id="IPR036388">
    <property type="entry name" value="WH-like_DNA-bd_sf"/>
</dbReference>
<comment type="function">
    <text evidence="7">Sigma factors are initiation factors that promote the attachment of RNA polymerase to specific initiation sites and are then released. Sigma-S contributes to the protection against external stress, thus playing a role in cellular fitness and survival.</text>
</comment>
<sequence>MKAALRGCPDSCTQQKLIEAIEQRIERMAAYFGRISGVEADDLRQEAWVAVLETLPRLDMRIGNPEQHLLQRARWRILDTIRAHWRAHTVSIPEGCLEAPSFDPTEIFDLIALMELLSPLQQRILRALLEGYTAREVAEILGCSPANVAYHVRRIREAYKSLEAESLAAIDTEQGQNSP</sequence>
<comment type="similarity">
    <text evidence="1">Belongs to the sigma-70 factor family.</text>
</comment>
<dbReference type="NCBIfam" id="TIGR02937">
    <property type="entry name" value="sigma70-ECF"/>
    <property type="match status" value="1"/>
</dbReference>
<keyword evidence="6" id="KW-0804">Transcription</keyword>
<dbReference type="AlphaFoldDB" id="S0EYN4"/>
<dbReference type="GO" id="GO:0016987">
    <property type="term" value="F:sigma factor activity"/>
    <property type="evidence" value="ECO:0007669"/>
    <property type="project" value="UniProtKB-KW"/>
</dbReference>
<name>S0EYN4_CHTCT</name>
<dbReference type="eggNOG" id="COG1595">
    <property type="taxonomic scope" value="Bacteria"/>
</dbReference>
<dbReference type="InterPro" id="IPR016032">
    <property type="entry name" value="Sig_transdc_resp-reg_C-effctor"/>
</dbReference>
<dbReference type="EMBL" id="HF951689">
    <property type="protein sequence ID" value="CCW35055.1"/>
    <property type="molecule type" value="Genomic_DNA"/>
</dbReference>
<dbReference type="Pfam" id="PF04542">
    <property type="entry name" value="Sigma70_r2"/>
    <property type="match status" value="1"/>
</dbReference>
<dbReference type="STRING" id="454171.CP488_02861"/>
<reference evidence="10" key="1">
    <citation type="submission" date="2013-03" db="EMBL/GenBank/DDBJ databases">
        <title>Genome sequence of Chthonomonas calidirosea, the first sequenced genome from the Armatimonadetes phylum (formally candidate division OP10).</title>
        <authorList>
            <person name="Lee K.C.Y."/>
            <person name="Morgan X.C."/>
            <person name="Dunfield P.F."/>
            <person name="Tamas I."/>
            <person name="Houghton K.M."/>
            <person name="Vyssotski M."/>
            <person name="Ryan J.L.J."/>
            <person name="Lagutin K."/>
            <person name="McDonald I.R."/>
            <person name="Stott M.B."/>
        </authorList>
    </citation>
    <scope>NUCLEOTIDE SEQUENCE [LARGE SCALE GENOMIC DNA]</scope>
    <source>
        <strain evidence="10">DSM 23976 / ICMP 18418 / T49</strain>
    </source>
</reference>
<dbReference type="InParanoid" id="S0EYN4"/>
<dbReference type="HOGENOM" id="CLU_1500968_0_0_0"/>
<dbReference type="SMART" id="SM00421">
    <property type="entry name" value="HTH_LUXR"/>
    <property type="match status" value="1"/>
</dbReference>
<evidence type="ECO:0000313" key="9">
    <source>
        <dbReference type="EMBL" id="CCW35055.1"/>
    </source>
</evidence>
<dbReference type="InterPro" id="IPR013249">
    <property type="entry name" value="RNA_pol_sigma70_r4_t2"/>
</dbReference>
<dbReference type="OrthoDB" id="9797134at2"/>
<evidence type="ECO:0000256" key="4">
    <source>
        <dbReference type="ARBA" id="ARBA00023082"/>
    </source>
</evidence>
<dbReference type="GO" id="GO:0006352">
    <property type="term" value="P:DNA-templated transcription initiation"/>
    <property type="evidence" value="ECO:0007669"/>
    <property type="project" value="InterPro"/>
</dbReference>
<keyword evidence="5" id="KW-0238">DNA-binding</keyword>
<evidence type="ECO:0000256" key="2">
    <source>
        <dbReference type="ARBA" id="ARBA00021245"/>
    </source>
</evidence>
<dbReference type="InterPro" id="IPR013325">
    <property type="entry name" value="RNA_pol_sigma_r2"/>
</dbReference>
<dbReference type="InterPro" id="IPR007627">
    <property type="entry name" value="RNA_pol_sigma70_r2"/>
</dbReference>
<dbReference type="SUPFAM" id="SSF46894">
    <property type="entry name" value="C-terminal effector domain of the bipartite response regulators"/>
    <property type="match status" value="1"/>
</dbReference>
<dbReference type="Pfam" id="PF08281">
    <property type="entry name" value="Sigma70_r4_2"/>
    <property type="match status" value="1"/>
</dbReference>
<evidence type="ECO:0000256" key="7">
    <source>
        <dbReference type="ARBA" id="ARBA00024701"/>
    </source>
</evidence>
<dbReference type="PANTHER" id="PTHR43133:SF8">
    <property type="entry name" value="RNA POLYMERASE SIGMA FACTOR HI_1459-RELATED"/>
    <property type="match status" value="1"/>
</dbReference>
<dbReference type="PANTHER" id="PTHR43133">
    <property type="entry name" value="RNA POLYMERASE ECF-TYPE SIGMA FACTO"/>
    <property type="match status" value="1"/>
</dbReference>
<organism evidence="9 10">
    <name type="scientific">Chthonomonas calidirosea (strain DSM 23976 / ICMP 18418 / T49)</name>
    <dbReference type="NCBI Taxonomy" id="1303518"/>
    <lineage>
        <taxon>Bacteria</taxon>
        <taxon>Bacillati</taxon>
        <taxon>Armatimonadota</taxon>
        <taxon>Chthonomonadia</taxon>
        <taxon>Chthonomonadales</taxon>
        <taxon>Chthonomonadaceae</taxon>
        <taxon>Chthonomonas</taxon>
    </lineage>
</organism>
<dbReference type="PATRIC" id="fig|1303518.3.peg.1257"/>
<keyword evidence="3" id="KW-0805">Transcription regulation</keyword>
<evidence type="ECO:0000256" key="6">
    <source>
        <dbReference type="ARBA" id="ARBA00023163"/>
    </source>
</evidence>
<dbReference type="SUPFAM" id="SSF88946">
    <property type="entry name" value="Sigma2 domain of RNA polymerase sigma factors"/>
    <property type="match status" value="1"/>
</dbReference>
<dbReference type="KEGG" id="ccz:CCALI_01237"/>